<feature type="compositionally biased region" description="Basic and acidic residues" evidence="2">
    <location>
        <begin position="290"/>
        <end position="299"/>
    </location>
</feature>
<feature type="region of interest" description="Disordered" evidence="2">
    <location>
        <begin position="256"/>
        <end position="299"/>
    </location>
</feature>
<feature type="domain" description="Metallo-beta-lactamase" evidence="3">
    <location>
        <begin position="43"/>
        <end position="202"/>
    </location>
</feature>
<dbReference type="SUPFAM" id="SSF56281">
    <property type="entry name" value="Metallo-hydrolase/oxidoreductase"/>
    <property type="match status" value="1"/>
</dbReference>
<organism evidence="4">
    <name type="scientific">Emiliania huxleyi</name>
    <name type="common">Coccolithophore</name>
    <name type="synonym">Pontosphaera huxleyi</name>
    <dbReference type="NCBI Taxonomy" id="2903"/>
    <lineage>
        <taxon>Eukaryota</taxon>
        <taxon>Haptista</taxon>
        <taxon>Haptophyta</taxon>
        <taxon>Prymnesiophyceae</taxon>
        <taxon>Isochrysidales</taxon>
        <taxon>Noelaerhabdaceae</taxon>
        <taxon>Emiliania</taxon>
    </lineage>
</organism>
<gene>
    <name evidence="4" type="ORF">EHUX00137_LOCUS42060</name>
</gene>
<name>A0A7S3X3M2_EMIHU</name>
<dbReference type="GO" id="GO:0050313">
    <property type="term" value="F:sulfur dioxygenase activity"/>
    <property type="evidence" value="ECO:0007669"/>
    <property type="project" value="InterPro"/>
</dbReference>
<evidence type="ECO:0000256" key="2">
    <source>
        <dbReference type="SAM" id="MobiDB-lite"/>
    </source>
</evidence>
<dbReference type="GO" id="GO:0046872">
    <property type="term" value="F:metal ion binding"/>
    <property type="evidence" value="ECO:0007669"/>
    <property type="project" value="UniProtKB-KW"/>
</dbReference>
<reference evidence="4" key="1">
    <citation type="submission" date="2021-01" db="EMBL/GenBank/DDBJ databases">
        <authorList>
            <person name="Corre E."/>
            <person name="Pelletier E."/>
            <person name="Niang G."/>
            <person name="Scheremetjew M."/>
            <person name="Finn R."/>
            <person name="Kale V."/>
            <person name="Holt S."/>
            <person name="Cochrane G."/>
            <person name="Meng A."/>
            <person name="Brown T."/>
            <person name="Cohen L."/>
        </authorList>
    </citation>
    <scope>NUCLEOTIDE SEQUENCE</scope>
    <source>
        <strain evidence="4">379</strain>
    </source>
</reference>
<evidence type="ECO:0000313" key="4">
    <source>
        <dbReference type="EMBL" id="CAE0590444.1"/>
    </source>
</evidence>
<sequence>MLTRCTARGLPSARGLAAVAERRRAAEFLQLFDGDAPDGGGSSTYTYILADGGAAVIIDPVLEQVDRDLAALSASGLTLTLAVNTHCHADHITGTGELKRRLPGLRSAIARAAGAKADVLLEAGEEIGFGQRRLRVLETPGHTDGCLSFYDPSLGAVFTGDALLIGGCGRTDFQGGSSERLYRSVHEQLFTLPDETTVYPAHGSRRGTLFSYSEWYSRGHVFGRYPPLYSSPLVSTQCSGEAVFIPTAGTRLQGEAELHHRRREGLQPATHQAAGRVCGPHGQPQPALPEEDRRLAPREPRVRRLLNRVAIGRHAGAPSQLSRQVRQH</sequence>
<protein>
    <recommendedName>
        <fullName evidence="3">Metallo-beta-lactamase domain-containing protein</fullName>
    </recommendedName>
</protein>
<dbReference type="Gene3D" id="3.60.15.10">
    <property type="entry name" value="Ribonuclease Z/Hydroxyacylglutathione hydrolase-like"/>
    <property type="match status" value="1"/>
</dbReference>
<dbReference type="InterPro" id="IPR036866">
    <property type="entry name" value="RibonucZ/Hydroxyglut_hydro"/>
</dbReference>
<dbReference type="InterPro" id="IPR001279">
    <property type="entry name" value="Metallo-B-lactamas"/>
</dbReference>
<keyword evidence="1" id="KW-0479">Metal-binding</keyword>
<dbReference type="InterPro" id="IPR044528">
    <property type="entry name" value="POD-like_MBL-fold"/>
</dbReference>
<dbReference type="GO" id="GO:0006749">
    <property type="term" value="P:glutathione metabolic process"/>
    <property type="evidence" value="ECO:0007669"/>
    <property type="project" value="InterPro"/>
</dbReference>
<evidence type="ECO:0000256" key="1">
    <source>
        <dbReference type="ARBA" id="ARBA00022723"/>
    </source>
</evidence>
<evidence type="ECO:0000259" key="3">
    <source>
        <dbReference type="SMART" id="SM00849"/>
    </source>
</evidence>
<dbReference type="PANTHER" id="PTHR43084">
    <property type="entry name" value="PERSULFIDE DIOXYGENASE ETHE1"/>
    <property type="match status" value="1"/>
</dbReference>
<feature type="compositionally biased region" description="Polar residues" evidence="2">
    <location>
        <begin position="319"/>
        <end position="328"/>
    </location>
</feature>
<dbReference type="SMART" id="SM00849">
    <property type="entry name" value="Lactamase_B"/>
    <property type="match status" value="1"/>
</dbReference>
<dbReference type="GO" id="GO:0005739">
    <property type="term" value="C:mitochondrion"/>
    <property type="evidence" value="ECO:0007669"/>
    <property type="project" value="TreeGrafter"/>
</dbReference>
<dbReference type="PANTHER" id="PTHR43084:SF1">
    <property type="entry name" value="PERSULFIDE DIOXYGENASE ETHE1, MITOCHONDRIAL"/>
    <property type="match status" value="1"/>
</dbReference>
<dbReference type="CDD" id="cd07724">
    <property type="entry name" value="POD-like_MBL-fold"/>
    <property type="match status" value="1"/>
</dbReference>
<accession>A0A7S3X3M2</accession>
<dbReference type="EMBL" id="HBIR01053971">
    <property type="protein sequence ID" value="CAE0590444.1"/>
    <property type="molecule type" value="Transcribed_RNA"/>
</dbReference>
<dbReference type="Pfam" id="PF00753">
    <property type="entry name" value="Lactamase_B"/>
    <property type="match status" value="1"/>
</dbReference>
<dbReference type="GO" id="GO:0070813">
    <property type="term" value="P:hydrogen sulfide metabolic process"/>
    <property type="evidence" value="ECO:0007669"/>
    <property type="project" value="TreeGrafter"/>
</dbReference>
<dbReference type="AlphaFoldDB" id="A0A7S3X3M2"/>
<feature type="region of interest" description="Disordered" evidence="2">
    <location>
        <begin position="309"/>
        <end position="328"/>
    </location>
</feature>
<dbReference type="InterPro" id="IPR051682">
    <property type="entry name" value="Mito_Persulfide_Diox"/>
</dbReference>
<proteinExistence type="predicted"/>